<accession>A0ABR3JDL8</accession>
<dbReference type="InterPro" id="IPR047122">
    <property type="entry name" value="Trans-enoyl_RdTase-like"/>
</dbReference>
<gene>
    <name evidence="2" type="ORF">HGRIS_004455</name>
</gene>
<feature type="domain" description="Enoyl reductase (ER)" evidence="1">
    <location>
        <begin position="19"/>
        <end position="341"/>
    </location>
</feature>
<dbReference type="Gene3D" id="3.90.180.10">
    <property type="entry name" value="Medium-chain alcohol dehydrogenases, catalytic domain"/>
    <property type="match status" value="1"/>
</dbReference>
<dbReference type="InterPro" id="IPR013154">
    <property type="entry name" value="ADH-like_N"/>
</dbReference>
<dbReference type="PANTHER" id="PTHR45348">
    <property type="entry name" value="HYPOTHETICAL OXIDOREDUCTASE (EUROFUNG)"/>
    <property type="match status" value="1"/>
</dbReference>
<evidence type="ECO:0000259" key="1">
    <source>
        <dbReference type="SMART" id="SM00829"/>
    </source>
</evidence>
<reference evidence="3" key="1">
    <citation type="submission" date="2024-06" db="EMBL/GenBank/DDBJ databases">
        <title>Multi-omics analyses provide insights into the biosynthesis of the anticancer antibiotic pleurotin in Hohenbuehelia grisea.</title>
        <authorList>
            <person name="Weaver J.A."/>
            <person name="Alberti F."/>
        </authorList>
    </citation>
    <scope>NUCLEOTIDE SEQUENCE [LARGE SCALE GENOMIC DNA]</scope>
    <source>
        <strain evidence="3">T-177</strain>
    </source>
</reference>
<dbReference type="InterPro" id="IPR011032">
    <property type="entry name" value="GroES-like_sf"/>
</dbReference>
<comment type="caution">
    <text evidence="2">The sequence shown here is derived from an EMBL/GenBank/DDBJ whole genome shotgun (WGS) entry which is preliminary data.</text>
</comment>
<dbReference type="InterPro" id="IPR013149">
    <property type="entry name" value="ADH-like_C"/>
</dbReference>
<dbReference type="SUPFAM" id="SSF51735">
    <property type="entry name" value="NAD(P)-binding Rossmann-fold domains"/>
    <property type="match status" value="1"/>
</dbReference>
<organism evidence="2 3">
    <name type="scientific">Hohenbuehelia grisea</name>
    <dbReference type="NCBI Taxonomy" id="104357"/>
    <lineage>
        <taxon>Eukaryota</taxon>
        <taxon>Fungi</taxon>
        <taxon>Dikarya</taxon>
        <taxon>Basidiomycota</taxon>
        <taxon>Agaricomycotina</taxon>
        <taxon>Agaricomycetes</taxon>
        <taxon>Agaricomycetidae</taxon>
        <taxon>Agaricales</taxon>
        <taxon>Pleurotineae</taxon>
        <taxon>Pleurotaceae</taxon>
        <taxon>Hohenbuehelia</taxon>
    </lineage>
</organism>
<dbReference type="Pfam" id="PF08240">
    <property type="entry name" value="ADH_N"/>
    <property type="match status" value="1"/>
</dbReference>
<dbReference type="PANTHER" id="PTHR45348:SF2">
    <property type="entry name" value="ZINC-TYPE ALCOHOL DEHYDROGENASE-LIKE PROTEIN C2E1P3.01"/>
    <property type="match status" value="1"/>
</dbReference>
<evidence type="ECO:0000313" key="3">
    <source>
        <dbReference type="Proteomes" id="UP001556367"/>
    </source>
</evidence>
<dbReference type="InterPro" id="IPR036291">
    <property type="entry name" value="NAD(P)-bd_dom_sf"/>
</dbReference>
<dbReference type="Pfam" id="PF00107">
    <property type="entry name" value="ADH_zinc_N"/>
    <property type="match status" value="1"/>
</dbReference>
<proteinExistence type="predicted"/>
<dbReference type="InterPro" id="IPR020843">
    <property type="entry name" value="ER"/>
</dbReference>
<dbReference type="SMART" id="SM00829">
    <property type="entry name" value="PKS_ER"/>
    <property type="match status" value="1"/>
</dbReference>
<dbReference type="CDD" id="cd08249">
    <property type="entry name" value="enoyl_reductase_like"/>
    <property type="match status" value="1"/>
</dbReference>
<name>A0ABR3JDL8_9AGAR</name>
<protein>
    <recommendedName>
        <fullName evidence="1">Enoyl reductase (ER) domain-containing protein</fullName>
    </recommendedName>
</protein>
<evidence type="ECO:0000313" key="2">
    <source>
        <dbReference type="EMBL" id="KAL0953200.1"/>
    </source>
</evidence>
<dbReference type="Gene3D" id="3.40.50.720">
    <property type="entry name" value="NAD(P)-binding Rossmann-like Domain"/>
    <property type="match status" value="1"/>
</dbReference>
<dbReference type="SUPFAM" id="SSF50129">
    <property type="entry name" value="GroES-like"/>
    <property type="match status" value="1"/>
</dbReference>
<dbReference type="Proteomes" id="UP001556367">
    <property type="component" value="Unassembled WGS sequence"/>
</dbReference>
<sequence>MSDSTIPATHKALSIPEFGSGYQLTTRSVHRPGPGNVLVKIEAIGLNPVEWRLLKVDFRRIAPIWGGSESSGYPLLTGLDGAGTVVEVGPEVKGITIGDRVTFEGWWEPDLSTYQEYTIAPAELISKIPSSMSFVEAASIPLGLVTAAFGLCLPYQPPPKSSGLGLKAIWEDGAEGYYKGQPILVFGGSSSSVVDRVMAAAIQIARYLGFSPLITTSSVKHTDFLLDLGATHIIDRNADVKAETTRILNGSGLKYVYDAVHSPITQAEVDFLAPGKEATAVFAATHVFKDAGRELFAKLPEFLEKGIIKPNRIEKLPGGLSGIVEGLARLETGQISGKKLIVVPSETPNVV</sequence>
<keyword evidence="3" id="KW-1185">Reference proteome</keyword>
<dbReference type="EMBL" id="JASNQZ010000008">
    <property type="protein sequence ID" value="KAL0953200.1"/>
    <property type="molecule type" value="Genomic_DNA"/>
</dbReference>